<feature type="transmembrane region" description="Helical" evidence="1">
    <location>
        <begin position="69"/>
        <end position="89"/>
    </location>
</feature>
<name>A0A8K0GCL0_IGNLU</name>
<evidence type="ECO:0000313" key="3">
    <source>
        <dbReference type="EMBL" id="KAF2894599.1"/>
    </source>
</evidence>
<keyword evidence="1" id="KW-0472">Membrane</keyword>
<sequence length="99" mass="11647">MIGSKLIIIISLVFFINLKITRQVEKSKQQRYCLVVTIPFFLLSSKIPKEQWTSLLAKKRPNRSMFFKMFFKMFIADFIFNGIFCMIGSCGDMPENNDY</sequence>
<accession>A0A8K0GCL0</accession>
<reference evidence="3" key="1">
    <citation type="submission" date="2019-08" db="EMBL/GenBank/DDBJ databases">
        <title>The genome of the North American firefly Photinus pyralis.</title>
        <authorList>
            <consortium name="Photinus pyralis genome working group"/>
            <person name="Fallon T.R."/>
            <person name="Sander Lower S.E."/>
            <person name="Weng J.-K."/>
        </authorList>
    </citation>
    <scope>NUCLEOTIDE SEQUENCE</scope>
    <source>
        <strain evidence="3">TRF0915ILg1</strain>
        <tissue evidence="3">Whole body</tissue>
    </source>
</reference>
<comment type="caution">
    <text evidence="3">The sequence shown here is derived from an EMBL/GenBank/DDBJ whole genome shotgun (WGS) entry which is preliminary data.</text>
</comment>
<dbReference type="Proteomes" id="UP000801492">
    <property type="component" value="Unassembled WGS sequence"/>
</dbReference>
<dbReference type="EMBL" id="VTPC01006842">
    <property type="protein sequence ID" value="KAF2894599.1"/>
    <property type="molecule type" value="Genomic_DNA"/>
</dbReference>
<keyword evidence="1" id="KW-1133">Transmembrane helix</keyword>
<dbReference type="AlphaFoldDB" id="A0A8K0GCL0"/>
<feature type="signal peptide" evidence="2">
    <location>
        <begin position="1"/>
        <end position="23"/>
    </location>
</feature>
<keyword evidence="4" id="KW-1185">Reference proteome</keyword>
<evidence type="ECO:0000313" key="4">
    <source>
        <dbReference type="Proteomes" id="UP000801492"/>
    </source>
</evidence>
<gene>
    <name evidence="3" type="ORF">ILUMI_11565</name>
</gene>
<feature type="chain" id="PRO_5035440923" evidence="2">
    <location>
        <begin position="24"/>
        <end position="99"/>
    </location>
</feature>
<evidence type="ECO:0000256" key="1">
    <source>
        <dbReference type="SAM" id="Phobius"/>
    </source>
</evidence>
<organism evidence="3 4">
    <name type="scientific">Ignelater luminosus</name>
    <name type="common">Cucubano</name>
    <name type="synonym">Pyrophorus luminosus</name>
    <dbReference type="NCBI Taxonomy" id="2038154"/>
    <lineage>
        <taxon>Eukaryota</taxon>
        <taxon>Metazoa</taxon>
        <taxon>Ecdysozoa</taxon>
        <taxon>Arthropoda</taxon>
        <taxon>Hexapoda</taxon>
        <taxon>Insecta</taxon>
        <taxon>Pterygota</taxon>
        <taxon>Neoptera</taxon>
        <taxon>Endopterygota</taxon>
        <taxon>Coleoptera</taxon>
        <taxon>Polyphaga</taxon>
        <taxon>Elateriformia</taxon>
        <taxon>Elateroidea</taxon>
        <taxon>Elateridae</taxon>
        <taxon>Agrypninae</taxon>
        <taxon>Pyrophorini</taxon>
        <taxon>Ignelater</taxon>
    </lineage>
</organism>
<keyword evidence="2" id="KW-0732">Signal</keyword>
<evidence type="ECO:0000256" key="2">
    <source>
        <dbReference type="SAM" id="SignalP"/>
    </source>
</evidence>
<keyword evidence="1" id="KW-0812">Transmembrane</keyword>
<proteinExistence type="predicted"/>
<protein>
    <submittedName>
        <fullName evidence="3">Uncharacterized protein</fullName>
    </submittedName>
</protein>